<accession>A0A068QP56</accession>
<evidence type="ECO:0000313" key="2">
    <source>
        <dbReference type="Proteomes" id="UP000032721"/>
    </source>
</evidence>
<dbReference type="AlphaFoldDB" id="A0A068QP56"/>
<dbReference type="EMBL" id="FO704550">
    <property type="protein sequence ID" value="CDG16416.1"/>
    <property type="molecule type" value="Genomic_DNA"/>
</dbReference>
<evidence type="ECO:0000313" key="1">
    <source>
        <dbReference type="EMBL" id="CDG16416.1"/>
    </source>
</evidence>
<gene>
    <name evidence="1" type="ORF">XDD1_0713</name>
</gene>
<reference evidence="1 2" key="1">
    <citation type="submission" date="2013-07" db="EMBL/GenBank/DDBJ databases">
        <authorList>
            <person name="Genoscope - CEA"/>
        </authorList>
    </citation>
    <scope>NUCLEOTIDE SEQUENCE [LARGE SCALE GENOMIC DNA]</scope>
    <source>
        <strain evidence="2">FRM16 / DSM 17909</strain>
    </source>
</reference>
<protein>
    <submittedName>
        <fullName evidence="1">Uncharacterized protein</fullName>
    </submittedName>
</protein>
<dbReference type="KEGG" id="xdo:XDD1_0713"/>
<proteinExistence type="predicted"/>
<dbReference type="HOGENOM" id="CLU_2959884_0_0_6"/>
<name>A0A068QP56_9GAMM</name>
<sequence length="59" mass="7058">MQKMHHDVENEINAQNSDVLSLNWIEKYILNSFIDLPKCTPHFKFISEHAPIQWHRITV</sequence>
<organism evidence="1 2">
    <name type="scientific">Xenorhabdus doucetiae</name>
    <dbReference type="NCBI Taxonomy" id="351671"/>
    <lineage>
        <taxon>Bacteria</taxon>
        <taxon>Pseudomonadati</taxon>
        <taxon>Pseudomonadota</taxon>
        <taxon>Gammaproteobacteria</taxon>
        <taxon>Enterobacterales</taxon>
        <taxon>Morganellaceae</taxon>
        <taxon>Xenorhabdus</taxon>
    </lineage>
</organism>
<dbReference type="Proteomes" id="UP000032721">
    <property type="component" value="Chromosome"/>
</dbReference>
<dbReference type="RefSeq" id="WP_045968658.1">
    <property type="nucleotide sequence ID" value="NZ_FO704550.1"/>
</dbReference>